<dbReference type="GO" id="GO:0050311">
    <property type="term" value="F:sulfite reductase (ferredoxin) activity"/>
    <property type="evidence" value="ECO:0007669"/>
    <property type="project" value="TreeGrafter"/>
</dbReference>
<dbReference type="GO" id="GO:0004783">
    <property type="term" value="F:sulfite reductase (NADPH) activity"/>
    <property type="evidence" value="ECO:0007669"/>
    <property type="project" value="UniProtKB-EC"/>
</dbReference>
<dbReference type="InterPro" id="IPR006066">
    <property type="entry name" value="NO2/SO3_Rdtase_FeS/sirohaem_BS"/>
</dbReference>
<dbReference type="FunFam" id="3.30.413.10:FF:000004">
    <property type="entry name" value="Sulfite reductase [NADPH] hemoprotein beta-component"/>
    <property type="match status" value="1"/>
</dbReference>
<accession>A0AAD5SGI5</accession>
<dbReference type="PRINTS" id="PR00397">
    <property type="entry name" value="SIROHAEM"/>
</dbReference>
<dbReference type="InterPro" id="IPR002880">
    <property type="entry name" value="Pyrv_Fd/Flavodoxin_OxRdtase_N"/>
</dbReference>
<dbReference type="HAMAP" id="MF_01540">
    <property type="entry name" value="CysI"/>
    <property type="match status" value="1"/>
</dbReference>
<keyword evidence="8" id="KW-0349">Heme</keyword>
<dbReference type="SUPFAM" id="SSF56014">
    <property type="entry name" value="Nitrite and sulphite reductase 4Fe-4S domain-like"/>
    <property type="match status" value="2"/>
</dbReference>
<organism evidence="17 18">
    <name type="scientific">Rhizophlyctis rosea</name>
    <dbReference type="NCBI Taxonomy" id="64517"/>
    <lineage>
        <taxon>Eukaryota</taxon>
        <taxon>Fungi</taxon>
        <taxon>Fungi incertae sedis</taxon>
        <taxon>Chytridiomycota</taxon>
        <taxon>Chytridiomycota incertae sedis</taxon>
        <taxon>Chytridiomycetes</taxon>
        <taxon>Rhizophlyctidales</taxon>
        <taxon>Rhizophlyctidaceae</taxon>
        <taxon>Rhizophlyctis</taxon>
    </lineage>
</organism>
<dbReference type="Gene3D" id="3.40.50.920">
    <property type="match status" value="1"/>
</dbReference>
<dbReference type="SUPFAM" id="SSF55124">
    <property type="entry name" value="Nitrite/Sulfite reductase N-terminal domain-like"/>
    <property type="match status" value="2"/>
</dbReference>
<reference evidence="17" key="1">
    <citation type="submission" date="2020-05" db="EMBL/GenBank/DDBJ databases">
        <title>Phylogenomic resolution of chytrid fungi.</title>
        <authorList>
            <person name="Stajich J.E."/>
            <person name="Amses K."/>
            <person name="Simmons R."/>
            <person name="Seto K."/>
            <person name="Myers J."/>
            <person name="Bonds A."/>
            <person name="Quandt C.A."/>
            <person name="Barry K."/>
            <person name="Liu P."/>
            <person name="Grigoriev I."/>
            <person name="Longcore J.E."/>
            <person name="James T.Y."/>
        </authorList>
    </citation>
    <scope>NUCLEOTIDE SEQUENCE</scope>
    <source>
        <strain evidence="17">JEL0318</strain>
    </source>
</reference>
<keyword evidence="9" id="KW-0479">Metal-binding</keyword>
<dbReference type="GO" id="GO:0046872">
    <property type="term" value="F:metal ion binding"/>
    <property type="evidence" value="ECO:0007669"/>
    <property type="project" value="UniProtKB-KW"/>
</dbReference>
<keyword evidence="11" id="KW-0560">Oxidoreductase</keyword>
<evidence type="ECO:0000256" key="12">
    <source>
        <dbReference type="ARBA" id="ARBA00023004"/>
    </source>
</evidence>
<dbReference type="InterPro" id="IPR006067">
    <property type="entry name" value="NO2/SO3_Rdtase_4Fe4S_dom"/>
</dbReference>
<evidence type="ECO:0000256" key="10">
    <source>
        <dbReference type="ARBA" id="ARBA00022857"/>
    </source>
</evidence>
<dbReference type="InterPro" id="IPR045169">
    <property type="entry name" value="NO2/SO3_Rdtase_4Fe4S_prot"/>
</dbReference>
<dbReference type="EC" id="1.8.1.2" evidence="5"/>
<keyword evidence="18" id="KW-1185">Reference proteome</keyword>
<evidence type="ECO:0000256" key="15">
    <source>
        <dbReference type="ARBA" id="ARBA00052219"/>
    </source>
</evidence>
<evidence type="ECO:0000256" key="1">
    <source>
        <dbReference type="ARBA" id="ARBA00001929"/>
    </source>
</evidence>
<dbReference type="PRINTS" id="PR00369">
    <property type="entry name" value="FLAVODOXIN"/>
</dbReference>
<comment type="pathway">
    <text evidence="3">Sulfur metabolism; hydrogen sulfide biosynthesis; hydrogen sulfide from sulfite (NADPH route): step 1/1.</text>
</comment>
<evidence type="ECO:0000256" key="3">
    <source>
        <dbReference type="ARBA" id="ARBA00004774"/>
    </source>
</evidence>
<evidence type="ECO:0000256" key="9">
    <source>
        <dbReference type="ARBA" id="ARBA00022723"/>
    </source>
</evidence>
<dbReference type="GO" id="GO:0019344">
    <property type="term" value="P:cysteine biosynthetic process"/>
    <property type="evidence" value="ECO:0007669"/>
    <property type="project" value="UniProtKB-KW"/>
</dbReference>
<dbReference type="InterPro" id="IPR005117">
    <property type="entry name" value="NiRdtase/SiRdtase_haem-b_fer"/>
</dbReference>
<evidence type="ECO:0000256" key="5">
    <source>
        <dbReference type="ARBA" id="ARBA00012604"/>
    </source>
</evidence>
<feature type="domain" description="Flavodoxin-like" evidence="16">
    <location>
        <begin position="744"/>
        <end position="896"/>
    </location>
</feature>
<dbReference type="NCBIfam" id="TIGR02041">
    <property type="entry name" value="CysI"/>
    <property type="match status" value="1"/>
</dbReference>
<dbReference type="InterPro" id="IPR036136">
    <property type="entry name" value="Nit/Sulf_reduc_fer-like_dom_sf"/>
</dbReference>
<dbReference type="FunFam" id="3.30.413.10:FF:000003">
    <property type="entry name" value="Sulfite reductase [NADPH] hemoprotein beta-component"/>
    <property type="match status" value="1"/>
</dbReference>
<dbReference type="PROSITE" id="PS50902">
    <property type="entry name" value="FLAVODOXIN_LIKE"/>
    <property type="match status" value="1"/>
</dbReference>
<dbReference type="Pfam" id="PF00258">
    <property type="entry name" value="Flavodoxin_1"/>
    <property type="match status" value="1"/>
</dbReference>
<dbReference type="Pfam" id="PF17147">
    <property type="entry name" value="PFOR_II"/>
    <property type="match status" value="1"/>
</dbReference>
<keyword evidence="13" id="KW-0411">Iron-sulfur</keyword>
<evidence type="ECO:0000256" key="6">
    <source>
        <dbReference type="ARBA" id="ARBA00022485"/>
    </source>
</evidence>
<comment type="cofactor">
    <cofactor evidence="1">
        <name>siroheme</name>
        <dbReference type="ChEBI" id="CHEBI:60052"/>
    </cofactor>
</comment>
<keyword evidence="7" id="KW-0028">Amino-acid biosynthesis</keyword>
<dbReference type="SUPFAM" id="SSF52218">
    <property type="entry name" value="Flavoproteins"/>
    <property type="match status" value="1"/>
</dbReference>
<evidence type="ECO:0000256" key="13">
    <source>
        <dbReference type="ARBA" id="ARBA00023014"/>
    </source>
</evidence>
<comment type="catalytic activity">
    <reaction evidence="15">
        <text>hydrogen sulfide + 3 NADP(+) + 3 H2O = sulfite + 3 NADPH + 4 H(+)</text>
        <dbReference type="Rhea" id="RHEA:13801"/>
        <dbReference type="ChEBI" id="CHEBI:15377"/>
        <dbReference type="ChEBI" id="CHEBI:15378"/>
        <dbReference type="ChEBI" id="CHEBI:17359"/>
        <dbReference type="ChEBI" id="CHEBI:29919"/>
        <dbReference type="ChEBI" id="CHEBI:57783"/>
        <dbReference type="ChEBI" id="CHEBI:58349"/>
        <dbReference type="EC" id="1.8.1.2"/>
    </reaction>
</comment>
<comment type="similarity">
    <text evidence="4">Belongs to the nitrite and sulfite reductase 4Fe-4S domain family.</text>
</comment>
<keyword evidence="12" id="KW-0408">Iron</keyword>
<keyword evidence="14" id="KW-0198">Cysteine biosynthesis</keyword>
<dbReference type="InterPro" id="IPR033412">
    <property type="entry name" value="PFOR_II"/>
</dbReference>
<dbReference type="NCBIfam" id="NF010029">
    <property type="entry name" value="PRK13504.1"/>
    <property type="match status" value="1"/>
</dbReference>
<evidence type="ECO:0000256" key="2">
    <source>
        <dbReference type="ARBA" id="ARBA00001966"/>
    </source>
</evidence>
<proteinExistence type="inferred from homology"/>
<dbReference type="InterPro" id="IPR029039">
    <property type="entry name" value="Flavoprotein-like_sf"/>
</dbReference>
<dbReference type="InterPro" id="IPR045854">
    <property type="entry name" value="NO2/SO3_Rdtase_4Fe4S_sf"/>
</dbReference>
<name>A0AAD5SGI5_9FUNG</name>
<dbReference type="SUPFAM" id="SSF52518">
    <property type="entry name" value="Thiamin diphosphate-binding fold (THDP-binding)"/>
    <property type="match status" value="2"/>
</dbReference>
<dbReference type="Gene3D" id="3.40.50.970">
    <property type="match status" value="2"/>
</dbReference>
<dbReference type="InterPro" id="IPR001094">
    <property type="entry name" value="Flavdoxin-like"/>
</dbReference>
<evidence type="ECO:0000259" key="16">
    <source>
        <dbReference type="PROSITE" id="PS50902"/>
    </source>
</evidence>
<evidence type="ECO:0000256" key="8">
    <source>
        <dbReference type="ARBA" id="ARBA00022617"/>
    </source>
</evidence>
<evidence type="ECO:0000256" key="7">
    <source>
        <dbReference type="ARBA" id="ARBA00022605"/>
    </source>
</evidence>
<gene>
    <name evidence="17" type="ORF">HK097_000339</name>
</gene>
<dbReference type="SUPFAM" id="SSF52922">
    <property type="entry name" value="TK C-terminal domain-like"/>
    <property type="match status" value="1"/>
</dbReference>
<dbReference type="Pfam" id="PF01077">
    <property type="entry name" value="NIR_SIR"/>
    <property type="match status" value="1"/>
</dbReference>
<dbReference type="FunFam" id="3.40.50.920:FF:000007">
    <property type="entry name" value="Pyruvate:ferredoxin (Flavodoxin) oxidoreductase"/>
    <property type="match status" value="1"/>
</dbReference>
<dbReference type="Gene3D" id="3.30.413.10">
    <property type="entry name" value="Sulfite Reductase Hemoprotein, domain 1"/>
    <property type="match status" value="2"/>
</dbReference>
<sequence length="1467" mass="162569">MTQSFNTATAISYIGYDLSDRNIVVEPSPVGDLVREWGKQGVKSAFGKEGRVEELHNASADFHAVASEASADRQLLSVYTPSSELIPIIPTLYKLVGDRSPAVVHTAIVNDKADASDVLAVRQSGVALIASHSVQEAHDISLVAHLAAIRSQIPFIHFYDASTANRRHEQIHTIQHDHLGKIINAQHNHIQTYRNVDSHDTKPSNGLFLRPSPLSQIDYTKVIDAALDVIAELKAAFGDRRYDLFEYTGSPQATSAVVVLGTASDAVEQAVHDLVSSGEKVGVLRVRLYRPWSEKHFLAHLPKTVEKVAVLEPVEHLATGWGPLFLDVAAAFHSGHWQGKAPLIRECRVQIGHSGFTDEIVRSAFHHLTGEEQGPYTVRDSKPYTNGVHINGVNGHHKEVDVEQELEGPYIKVINQLFGQRAAIANLVGKEALLEDGIKNAAEASVEFGLGKHFAGIQQREAFAAEVTELVGGGGKVPLSSQLRDELSAWLQHRQDAEKSAKHAAALEKLLGPEQHPALAHLYQHRSNLHKPSRWLIGGDKLTFDIGNSGVHHVISSNEKVNMLVLDTQPYSEKVNPSKTDKRKKDIGLYAMQYGGVYVASIAVNSSYAQALRAFAEAEAFLGPSVVIAYAPRIEKTARGVSVPLAALKETKLAVDSGYWPLYRWNPSLEEKNEEPFSLDSDRVKKEIHDFLERENHLAYVARTKPDIASQYTYSAEIESKNAVEGKVKNSYSQLLASLNKQPILILYGSDGGNAEGVAKRLNAEAKQRNLRPRLAVMDSFPVEDLTKETNVVFVVSTAGQGEFPGNSKETWKALCAAVPSEDFSLANTRYSVLALGDSHYWPLPEDAHYFAKSGKDLDAKLASLGAPRLCGLGICDDQDPDGKETGFAKWRPELWQALGVDELEVKVEAVAPSDNAMKESSNYLRGTIAEGLLDTSTGALSELDGKLMKFHGSYMQDDRDIRDERLKQGLEPAFSFMIRCRIPGGLLTPAQWLAMDELADRRANGTLKITTRQTFQFHGIIKSNLKLAMQDINRSLMDTIAACGDVNRNVMCSVNPGDPKIHAEIQHLAERWSKHLLPRTGAYHEIWLDKKLVRTTEEEEPFYGKTYLPRKFKTVIAVPPYNDVDIFAHDLGYIAILEHGKIVGYNVTVGGGMGMTHGLKKTFPRLADQLGFCTPEQAIEVGEQVAAVQRDYGDRTNRRHARLKYTIEDHGIEWFREEVQRRLGYQLGAPRPFKFISNGDRYGWVKGTDGSWSYTMFIDNGRVKDTPEVRFKTGLREVAKVLKGTFRMTGNQHLMLCGITEHQRPHIAALMRQYNIDNNNHSAMRLHSMACVALPTCGLAMAESERYLPTLITKIDDILEENGLRDDAITIRMTGCPNGCARPQLAEIGFVGKAPGAYNFYLGGGHSGERLNRLYKESVGEEEILELLRPIIKQYALERHHGETFGDFVIRAGIVQATLAGRDYQK</sequence>
<dbReference type="InterPro" id="IPR029061">
    <property type="entry name" value="THDP-binding"/>
</dbReference>
<comment type="caution">
    <text evidence="17">The sequence shown here is derived from an EMBL/GenBank/DDBJ whole genome shotgun (WGS) entry which is preliminary data.</text>
</comment>
<dbReference type="PANTHER" id="PTHR11493">
    <property type="entry name" value="SULFITE REDUCTASE [NADPH] SUBUNIT BETA-RELATED"/>
    <property type="match status" value="1"/>
</dbReference>
<dbReference type="InterPro" id="IPR011786">
    <property type="entry name" value="CysI"/>
</dbReference>
<evidence type="ECO:0000256" key="4">
    <source>
        <dbReference type="ARBA" id="ARBA00010429"/>
    </source>
</evidence>
<dbReference type="Pfam" id="PF03460">
    <property type="entry name" value="NIR_SIR_ferr"/>
    <property type="match status" value="2"/>
</dbReference>
<dbReference type="GO" id="GO:0010181">
    <property type="term" value="F:FMN binding"/>
    <property type="evidence" value="ECO:0007669"/>
    <property type="project" value="InterPro"/>
</dbReference>
<dbReference type="PROSITE" id="PS00365">
    <property type="entry name" value="NIR_SIR"/>
    <property type="match status" value="1"/>
</dbReference>
<keyword evidence="10" id="KW-0521">NADP</keyword>
<evidence type="ECO:0000313" key="18">
    <source>
        <dbReference type="Proteomes" id="UP001212841"/>
    </source>
</evidence>
<dbReference type="GO" id="GO:0051539">
    <property type="term" value="F:4 iron, 4 sulfur cluster binding"/>
    <property type="evidence" value="ECO:0007669"/>
    <property type="project" value="UniProtKB-KW"/>
</dbReference>
<protein>
    <recommendedName>
        <fullName evidence="5">assimilatory sulfite reductase (NADPH)</fullName>
        <ecNumber evidence="5">1.8.1.2</ecNumber>
    </recommendedName>
</protein>
<dbReference type="GO" id="GO:0050661">
    <property type="term" value="F:NADP binding"/>
    <property type="evidence" value="ECO:0007669"/>
    <property type="project" value="InterPro"/>
</dbReference>
<dbReference type="GO" id="GO:0009337">
    <property type="term" value="C:sulfite reductase complex (NADPH)"/>
    <property type="evidence" value="ECO:0007669"/>
    <property type="project" value="InterPro"/>
</dbReference>
<dbReference type="InterPro" id="IPR009014">
    <property type="entry name" value="Transketo_C/PFOR_II"/>
</dbReference>
<dbReference type="PANTHER" id="PTHR11493:SF47">
    <property type="entry name" value="SULFITE REDUCTASE [NADPH] SUBUNIT BETA"/>
    <property type="match status" value="1"/>
</dbReference>
<dbReference type="FunFam" id="3.40.50.360:FF:000016">
    <property type="entry name" value="Sulfite reductase subunit beta"/>
    <property type="match status" value="1"/>
</dbReference>
<evidence type="ECO:0000256" key="11">
    <source>
        <dbReference type="ARBA" id="ARBA00023002"/>
    </source>
</evidence>
<evidence type="ECO:0000313" key="17">
    <source>
        <dbReference type="EMBL" id="KAJ3054923.1"/>
    </source>
</evidence>
<dbReference type="Gene3D" id="3.40.50.360">
    <property type="match status" value="1"/>
</dbReference>
<dbReference type="GO" id="GO:0000103">
    <property type="term" value="P:sulfate assimilation"/>
    <property type="evidence" value="ECO:0007669"/>
    <property type="project" value="TreeGrafter"/>
</dbReference>
<comment type="cofactor">
    <cofactor evidence="2">
        <name>[4Fe-4S] cluster</name>
        <dbReference type="ChEBI" id="CHEBI:49883"/>
    </cofactor>
</comment>
<dbReference type="Proteomes" id="UP001212841">
    <property type="component" value="Unassembled WGS sequence"/>
</dbReference>
<dbReference type="GO" id="GO:0020037">
    <property type="term" value="F:heme binding"/>
    <property type="evidence" value="ECO:0007669"/>
    <property type="project" value="InterPro"/>
</dbReference>
<dbReference type="Pfam" id="PF01855">
    <property type="entry name" value="POR_N"/>
    <property type="match status" value="1"/>
</dbReference>
<dbReference type="InterPro" id="IPR008254">
    <property type="entry name" value="Flavodoxin/NO_synth"/>
</dbReference>
<dbReference type="EMBL" id="JADGJD010000105">
    <property type="protein sequence ID" value="KAJ3054923.1"/>
    <property type="molecule type" value="Genomic_DNA"/>
</dbReference>
<evidence type="ECO:0000256" key="14">
    <source>
        <dbReference type="ARBA" id="ARBA00023192"/>
    </source>
</evidence>
<keyword evidence="6" id="KW-0004">4Fe-4S</keyword>